<feature type="transmembrane region" description="Helical" evidence="1">
    <location>
        <begin position="25"/>
        <end position="43"/>
    </location>
</feature>
<proteinExistence type="predicted"/>
<reference evidence="2" key="1">
    <citation type="submission" date="2014-11" db="EMBL/GenBank/DDBJ databases">
        <authorList>
            <person name="Amaro Gonzalez C."/>
        </authorList>
    </citation>
    <scope>NUCLEOTIDE SEQUENCE</scope>
</reference>
<keyword evidence="1" id="KW-0472">Membrane</keyword>
<dbReference type="AlphaFoldDB" id="A0A0E9RZJ9"/>
<protein>
    <submittedName>
        <fullName evidence="2">Uncharacterized protein</fullName>
    </submittedName>
</protein>
<name>A0A0E9RZJ9_ANGAN</name>
<accession>A0A0E9RZJ9</accession>
<keyword evidence="1" id="KW-0812">Transmembrane</keyword>
<reference evidence="2" key="2">
    <citation type="journal article" date="2015" name="Fish Shellfish Immunol.">
        <title>Early steps in the European eel (Anguilla anguilla)-Vibrio vulnificus interaction in the gills: Role of the RtxA13 toxin.</title>
        <authorList>
            <person name="Callol A."/>
            <person name="Pajuelo D."/>
            <person name="Ebbesson L."/>
            <person name="Teles M."/>
            <person name="MacKenzie S."/>
            <person name="Amaro C."/>
        </authorList>
    </citation>
    <scope>NUCLEOTIDE SEQUENCE</scope>
</reference>
<evidence type="ECO:0000313" key="2">
    <source>
        <dbReference type="EMBL" id="JAH33780.1"/>
    </source>
</evidence>
<organism evidence="2">
    <name type="scientific">Anguilla anguilla</name>
    <name type="common">European freshwater eel</name>
    <name type="synonym">Muraena anguilla</name>
    <dbReference type="NCBI Taxonomy" id="7936"/>
    <lineage>
        <taxon>Eukaryota</taxon>
        <taxon>Metazoa</taxon>
        <taxon>Chordata</taxon>
        <taxon>Craniata</taxon>
        <taxon>Vertebrata</taxon>
        <taxon>Euteleostomi</taxon>
        <taxon>Actinopterygii</taxon>
        <taxon>Neopterygii</taxon>
        <taxon>Teleostei</taxon>
        <taxon>Anguilliformes</taxon>
        <taxon>Anguillidae</taxon>
        <taxon>Anguilla</taxon>
    </lineage>
</organism>
<dbReference type="EMBL" id="GBXM01074797">
    <property type="protein sequence ID" value="JAH33780.1"/>
    <property type="molecule type" value="Transcribed_RNA"/>
</dbReference>
<keyword evidence="1" id="KW-1133">Transmembrane helix</keyword>
<evidence type="ECO:0000256" key="1">
    <source>
        <dbReference type="SAM" id="Phobius"/>
    </source>
</evidence>
<sequence length="46" mass="5402">MQDCCIFSRVTDCFFMEKKRKKSRCLIIQCLTYAAVLITLEYTCAL</sequence>